<evidence type="ECO:0000313" key="1">
    <source>
        <dbReference type="EMBL" id="KAK3745664.1"/>
    </source>
</evidence>
<name>A0AAE0YIZ7_9GAST</name>
<comment type="caution">
    <text evidence="1">The sequence shown here is derived from an EMBL/GenBank/DDBJ whole genome shotgun (WGS) entry which is preliminary data.</text>
</comment>
<proteinExistence type="predicted"/>
<protein>
    <submittedName>
        <fullName evidence="1">Uncharacterized protein</fullName>
    </submittedName>
</protein>
<dbReference type="AlphaFoldDB" id="A0AAE0YIZ7"/>
<reference evidence="1" key="1">
    <citation type="journal article" date="2023" name="G3 (Bethesda)">
        <title>A reference genome for the long-term kleptoplast-retaining sea slug Elysia crispata morphotype clarki.</title>
        <authorList>
            <person name="Eastman K.E."/>
            <person name="Pendleton A.L."/>
            <person name="Shaikh M.A."/>
            <person name="Suttiyut T."/>
            <person name="Ogas R."/>
            <person name="Tomko P."/>
            <person name="Gavelis G."/>
            <person name="Widhalm J.R."/>
            <person name="Wisecaver J.H."/>
        </authorList>
    </citation>
    <scope>NUCLEOTIDE SEQUENCE</scope>
    <source>
        <strain evidence="1">ECLA1</strain>
    </source>
</reference>
<organism evidence="1 2">
    <name type="scientific">Elysia crispata</name>
    <name type="common">lettuce slug</name>
    <dbReference type="NCBI Taxonomy" id="231223"/>
    <lineage>
        <taxon>Eukaryota</taxon>
        <taxon>Metazoa</taxon>
        <taxon>Spiralia</taxon>
        <taxon>Lophotrochozoa</taxon>
        <taxon>Mollusca</taxon>
        <taxon>Gastropoda</taxon>
        <taxon>Heterobranchia</taxon>
        <taxon>Euthyneura</taxon>
        <taxon>Panpulmonata</taxon>
        <taxon>Sacoglossa</taxon>
        <taxon>Placobranchoidea</taxon>
        <taxon>Plakobranchidae</taxon>
        <taxon>Elysia</taxon>
    </lineage>
</organism>
<sequence>MKDHRLGGYLAGRGGWNKGHLVSQWGVALTLAISDYRLDSEVQSTLAPPLSVDSGWCWSCAGNDLQEIPSHHLVDAQQLISGVLSMLVSTGLDFSNFVTLSARFPGPCALDISSDVTYLTCYRTFLLFLFSSLSYSAWAVAPATSLPPTRVESKGKNTPYFLMVLFADLIV</sequence>
<evidence type="ECO:0000313" key="2">
    <source>
        <dbReference type="Proteomes" id="UP001283361"/>
    </source>
</evidence>
<keyword evidence="2" id="KW-1185">Reference proteome</keyword>
<accession>A0AAE0YIZ7</accession>
<dbReference type="EMBL" id="JAWDGP010006203">
    <property type="protein sequence ID" value="KAK3745664.1"/>
    <property type="molecule type" value="Genomic_DNA"/>
</dbReference>
<gene>
    <name evidence="1" type="ORF">RRG08_015452</name>
</gene>
<dbReference type="Proteomes" id="UP001283361">
    <property type="component" value="Unassembled WGS sequence"/>
</dbReference>